<dbReference type="eggNOG" id="arCOG02732">
    <property type="taxonomic scope" value="Archaea"/>
</dbReference>
<organism evidence="2 3">
    <name type="scientific">Methanocella conradii (strain DSM 24694 / JCM 17849 / CGMCC 1.5162 / HZ254)</name>
    <dbReference type="NCBI Taxonomy" id="1041930"/>
    <lineage>
        <taxon>Archaea</taxon>
        <taxon>Methanobacteriati</taxon>
        <taxon>Methanobacteriota</taxon>
        <taxon>Stenosarchaea group</taxon>
        <taxon>Methanomicrobia</taxon>
        <taxon>Methanocellales</taxon>
        <taxon>Methanocellaceae</taxon>
        <taxon>Methanocella</taxon>
    </lineage>
</organism>
<feature type="transmembrane region" description="Helical" evidence="1">
    <location>
        <begin position="64"/>
        <end position="84"/>
    </location>
</feature>
<feature type="transmembrane region" description="Helical" evidence="1">
    <location>
        <begin position="90"/>
        <end position="111"/>
    </location>
</feature>
<dbReference type="OrthoDB" id="385320at2157"/>
<dbReference type="HOGENOM" id="CLU_1673989_0_0_2"/>
<gene>
    <name evidence="2" type="ordered locus">Mtc_0522</name>
</gene>
<keyword evidence="1" id="KW-0472">Membrane</keyword>
<name>H8I591_METCZ</name>
<keyword evidence="3" id="KW-1185">Reference proteome</keyword>
<sequence>MDLNDITRDIERIGLPKRPRERMPDLSVKYGKVKALIFRLLALSLLAVIAAFSILVLSHYRSSIMALIVLVYVVLGGLLAYKLFSLTYTGWVYTFFLSLAGVILPLLALATRGFSNPALTMGAAAVFILSVISAALLWWAKDLLGIKSYKDVFTPYA</sequence>
<proteinExistence type="predicted"/>
<dbReference type="AlphaFoldDB" id="H8I591"/>
<reference evidence="2 3" key="1">
    <citation type="journal article" date="2012" name="J. Bacteriol.">
        <title>Complete genome sequence of a thermophilic methanogen, Methanocella conradii HZ254, isolated from Chinese rice field soil.</title>
        <authorList>
            <person name="Lu Z."/>
            <person name="Lu Y."/>
        </authorList>
    </citation>
    <scope>NUCLEOTIDE SEQUENCE [LARGE SCALE GENOMIC DNA]</scope>
    <source>
        <strain evidence="3">DSM 24694 / JCM 17849 / CGMCC 1.5162 / HZ254</strain>
    </source>
</reference>
<keyword evidence="1" id="KW-1133">Transmembrane helix</keyword>
<dbReference type="KEGG" id="mez:Mtc_0522"/>
<dbReference type="RefSeq" id="WP_014405127.1">
    <property type="nucleotide sequence ID" value="NC_017034.1"/>
</dbReference>
<dbReference type="EMBL" id="CP003243">
    <property type="protein sequence ID" value="AFC99288.1"/>
    <property type="molecule type" value="Genomic_DNA"/>
</dbReference>
<evidence type="ECO:0000313" key="3">
    <source>
        <dbReference type="Proteomes" id="UP000005233"/>
    </source>
</evidence>
<keyword evidence="1" id="KW-0812">Transmembrane</keyword>
<evidence type="ECO:0000313" key="2">
    <source>
        <dbReference type="EMBL" id="AFC99288.1"/>
    </source>
</evidence>
<dbReference type="GeneID" id="11970411"/>
<dbReference type="STRING" id="1041930.Mtc_0522"/>
<feature type="transmembrane region" description="Helical" evidence="1">
    <location>
        <begin position="118"/>
        <end position="140"/>
    </location>
</feature>
<evidence type="ECO:0000256" key="1">
    <source>
        <dbReference type="SAM" id="Phobius"/>
    </source>
</evidence>
<dbReference type="Proteomes" id="UP000005233">
    <property type="component" value="Chromosome"/>
</dbReference>
<accession>H8I591</accession>
<feature type="transmembrane region" description="Helical" evidence="1">
    <location>
        <begin position="36"/>
        <end position="57"/>
    </location>
</feature>
<protein>
    <submittedName>
        <fullName evidence="2">Uncharacterized protein</fullName>
    </submittedName>
</protein>